<dbReference type="Pfam" id="PF17836">
    <property type="entry name" value="PglD_N"/>
    <property type="match status" value="1"/>
</dbReference>
<gene>
    <name evidence="8" type="primary">neuD</name>
</gene>
<dbReference type="CDD" id="cd03360">
    <property type="entry name" value="LbH_AT_putative"/>
    <property type="match status" value="1"/>
</dbReference>
<feature type="active site" description="Proton acceptor" evidence="5">
    <location>
        <position position="134"/>
    </location>
</feature>
<dbReference type="PANTHER" id="PTHR43300:SF7">
    <property type="entry name" value="UDP-N-ACETYLBACILLOSAMINE N-ACETYLTRANSFERASE"/>
    <property type="match status" value="1"/>
</dbReference>
<evidence type="ECO:0000256" key="6">
    <source>
        <dbReference type="PIRSR" id="PIRSR620019-2"/>
    </source>
</evidence>
<comment type="similarity">
    <text evidence="1">Belongs to the transferase hexapeptide repeat family.</text>
</comment>
<dbReference type="Pfam" id="PF00132">
    <property type="entry name" value="Hexapep"/>
    <property type="match status" value="1"/>
</dbReference>
<protein>
    <submittedName>
        <fullName evidence="8">NeuD</fullName>
    </submittedName>
</protein>
<dbReference type="Gene3D" id="3.40.50.20">
    <property type="match status" value="1"/>
</dbReference>
<dbReference type="RefSeq" id="WP_027226301.1">
    <property type="nucleotide sequence ID" value="NZ_UGOQ01000002.1"/>
</dbReference>
<sequence>MHTKLKIIGCGGHCKVVIDALSLTQHSLQVSLCDSNKSLLGQEVCGVLVDSTMDSLPDYVGYVHVSVGNNQVRKNIVDLMNSKANLFTIIHPAAIIAKSAGLGVGSFIAAHAILGPDCEVGVGCIINHGAVVDHEVKVGAYSHIAPNSTLGGRVKVGERVLVGAGAVVLPGVTIGDGAIIGAGSVVVSDVKENAVVKGVPAV</sequence>
<dbReference type="NCBIfam" id="TIGR03570">
    <property type="entry name" value="NeuD_NnaD"/>
    <property type="match status" value="1"/>
</dbReference>
<dbReference type="InterPro" id="IPR018357">
    <property type="entry name" value="Hexapep_transf_CS"/>
</dbReference>
<evidence type="ECO:0000256" key="5">
    <source>
        <dbReference type="PIRSR" id="PIRSR620019-1"/>
    </source>
</evidence>
<dbReference type="InterPro" id="IPR020019">
    <property type="entry name" value="AcTrfase_PglD-like"/>
</dbReference>
<feature type="site" description="Increases basicity of active site His" evidence="5">
    <location>
        <position position="135"/>
    </location>
</feature>
<evidence type="ECO:0000259" key="7">
    <source>
        <dbReference type="Pfam" id="PF17836"/>
    </source>
</evidence>
<dbReference type="PROSITE" id="PS00101">
    <property type="entry name" value="HEXAPEP_TRANSFERASES"/>
    <property type="match status" value="1"/>
</dbReference>
<keyword evidence="2" id="KW-0808">Transferase</keyword>
<proteinExistence type="inferred from homology"/>
<evidence type="ECO:0000256" key="4">
    <source>
        <dbReference type="ARBA" id="ARBA00023315"/>
    </source>
</evidence>
<dbReference type="AlphaFoldDB" id="A0A0P0LXX8"/>
<dbReference type="PANTHER" id="PTHR43300">
    <property type="entry name" value="ACETYLTRANSFERASE"/>
    <property type="match status" value="1"/>
</dbReference>
<feature type="binding site" evidence="6">
    <location>
        <position position="143"/>
    </location>
    <ligand>
        <name>acetyl-CoA</name>
        <dbReference type="ChEBI" id="CHEBI:57288"/>
    </ligand>
</feature>
<dbReference type="SUPFAM" id="SSF51161">
    <property type="entry name" value="Trimeric LpxA-like enzymes"/>
    <property type="match status" value="1"/>
</dbReference>
<feature type="domain" description="PglD N-terminal" evidence="7">
    <location>
        <begin position="4"/>
        <end position="78"/>
    </location>
</feature>
<evidence type="ECO:0000256" key="3">
    <source>
        <dbReference type="ARBA" id="ARBA00022737"/>
    </source>
</evidence>
<dbReference type="InterPro" id="IPR050179">
    <property type="entry name" value="Trans_hexapeptide_repeat"/>
</dbReference>
<keyword evidence="3" id="KW-0677">Repeat</keyword>
<keyword evidence="4" id="KW-0012">Acyltransferase</keyword>
<evidence type="ECO:0000256" key="1">
    <source>
        <dbReference type="ARBA" id="ARBA00007274"/>
    </source>
</evidence>
<accession>A0A0P0LXX8</accession>
<evidence type="ECO:0000313" key="8">
    <source>
        <dbReference type="EMBL" id="ALK48427.1"/>
    </source>
</evidence>
<dbReference type="InterPro" id="IPR041561">
    <property type="entry name" value="PglD_N"/>
</dbReference>
<reference evidence="8" key="1">
    <citation type="journal article" date="2015" name="Antonie Van Leeuwenhoek">
        <title>Structural comparison of O-antigen gene clusters of Legionella pneumophila and its application of a serogroup-specific multiplex PCR assay.</title>
        <authorList>
            <person name="Cao B."/>
            <person name="Tian Z."/>
            <person name="Wang S."/>
            <person name="Zhu Z."/>
            <person name="Sun Y."/>
            <person name="Feng L."/>
            <person name="Wang L."/>
        </authorList>
    </citation>
    <scope>NUCLEOTIDE SEQUENCE</scope>
    <source>
        <strain evidence="8">NCTC12181</strain>
    </source>
</reference>
<dbReference type="EMBL" id="KR350684">
    <property type="protein sequence ID" value="ALK48427.1"/>
    <property type="molecule type" value="Genomic_DNA"/>
</dbReference>
<dbReference type="InterPro" id="IPR011004">
    <property type="entry name" value="Trimer_LpxA-like_sf"/>
</dbReference>
<dbReference type="Gene3D" id="2.160.10.10">
    <property type="entry name" value="Hexapeptide repeat proteins"/>
    <property type="match status" value="1"/>
</dbReference>
<dbReference type="InterPro" id="IPR001451">
    <property type="entry name" value="Hexapep"/>
</dbReference>
<dbReference type="GO" id="GO:0016746">
    <property type="term" value="F:acyltransferase activity"/>
    <property type="evidence" value="ECO:0007669"/>
    <property type="project" value="UniProtKB-KW"/>
</dbReference>
<name>A0A0P0LXX8_LEGPN</name>
<evidence type="ECO:0000256" key="2">
    <source>
        <dbReference type="ARBA" id="ARBA00022679"/>
    </source>
</evidence>
<feature type="binding site" evidence="6">
    <location>
        <position position="68"/>
    </location>
    <ligand>
        <name>substrate</name>
    </ligand>
</feature>
<organism evidence="8">
    <name type="scientific">Legionella pneumophila</name>
    <dbReference type="NCBI Taxonomy" id="446"/>
    <lineage>
        <taxon>Bacteria</taxon>
        <taxon>Pseudomonadati</taxon>
        <taxon>Pseudomonadota</taxon>
        <taxon>Gammaproteobacteria</taxon>
        <taxon>Legionellales</taxon>
        <taxon>Legionellaceae</taxon>
        <taxon>Legionella</taxon>
    </lineage>
</organism>